<dbReference type="GeneID" id="68110486"/>
<name>A0A6A5BS07_NAEFO</name>
<evidence type="ECO:0000256" key="1">
    <source>
        <dbReference type="SAM" id="MobiDB-lite"/>
    </source>
</evidence>
<dbReference type="AlphaFoldDB" id="A0A6A5BS07"/>
<feature type="region of interest" description="Disordered" evidence="1">
    <location>
        <begin position="1"/>
        <end position="129"/>
    </location>
</feature>
<dbReference type="Proteomes" id="UP000444721">
    <property type="component" value="Unassembled WGS sequence"/>
</dbReference>
<dbReference type="InterPro" id="IPR015422">
    <property type="entry name" value="PyrdxlP-dep_Trfase_small"/>
</dbReference>
<dbReference type="EMBL" id="VFQX01000033">
    <property type="protein sequence ID" value="KAF0977946.1"/>
    <property type="molecule type" value="Genomic_DNA"/>
</dbReference>
<dbReference type="SUPFAM" id="SSF53383">
    <property type="entry name" value="PLP-dependent transferases"/>
    <property type="match status" value="1"/>
</dbReference>
<dbReference type="PANTHER" id="PTHR43686:SF1">
    <property type="entry name" value="AMINOTRAN_5 DOMAIN-CONTAINING PROTEIN"/>
    <property type="match status" value="1"/>
</dbReference>
<evidence type="ECO:0000313" key="3">
    <source>
        <dbReference type="EMBL" id="KAF0977946.1"/>
    </source>
</evidence>
<keyword evidence="4" id="KW-1185">Reference proteome</keyword>
<evidence type="ECO:0000259" key="2">
    <source>
        <dbReference type="Pfam" id="PF00266"/>
    </source>
</evidence>
<accession>A0A6A5BS07</accession>
<dbReference type="Pfam" id="PF00266">
    <property type="entry name" value="Aminotran_5"/>
    <property type="match status" value="1"/>
</dbReference>
<dbReference type="PANTHER" id="PTHR43686">
    <property type="entry name" value="SULFURTRANSFERASE-RELATED"/>
    <property type="match status" value="1"/>
</dbReference>
<dbReference type="VEuPathDB" id="AmoebaDB:FDP41_003268"/>
<dbReference type="Gene3D" id="3.90.1150.10">
    <property type="entry name" value="Aspartate Aminotransferase, domain 1"/>
    <property type="match status" value="1"/>
</dbReference>
<feature type="compositionally biased region" description="Polar residues" evidence="1">
    <location>
        <begin position="24"/>
        <end position="47"/>
    </location>
</feature>
<dbReference type="VEuPathDB" id="AmoebaDB:NF0039650"/>
<dbReference type="InterPro" id="IPR015421">
    <property type="entry name" value="PyrdxlP-dep_Trfase_major"/>
</dbReference>
<feature type="compositionally biased region" description="Polar residues" evidence="1">
    <location>
        <begin position="111"/>
        <end position="127"/>
    </location>
</feature>
<dbReference type="InterPro" id="IPR000192">
    <property type="entry name" value="Aminotrans_V_dom"/>
</dbReference>
<gene>
    <name evidence="3" type="ORF">FDP41_003268</name>
</gene>
<feature type="compositionally biased region" description="Polar residues" evidence="1">
    <location>
        <begin position="1"/>
        <end position="12"/>
    </location>
</feature>
<dbReference type="InterPro" id="IPR015424">
    <property type="entry name" value="PyrdxlP-dep_Trfase"/>
</dbReference>
<feature type="domain" description="Aminotransferase class V" evidence="2">
    <location>
        <begin position="322"/>
        <end position="460"/>
    </location>
</feature>
<dbReference type="RefSeq" id="XP_044562659.1">
    <property type="nucleotide sequence ID" value="XM_044706553.1"/>
</dbReference>
<comment type="caution">
    <text evidence="3">The sequence shown here is derived from an EMBL/GenBank/DDBJ whole genome shotgun (WGS) entry which is preliminary data.</text>
</comment>
<dbReference type="VEuPathDB" id="AmoebaDB:NfTy_060130"/>
<feature type="compositionally biased region" description="Polar residues" evidence="1">
    <location>
        <begin position="55"/>
        <end position="96"/>
    </location>
</feature>
<sequence length="806" mass="91022">MSTSTKRSSTPGTARHRDIPLRRSMTQPSSLFHSSSKRQPVLSSSMAATEAQVINDENSPPNKMSSTSTQKSSNHQARKSQTVSQPLNNKNVQDIQTHQEPKASKVPALKRTNSTNNIPNVSSQSISRLHEGGKKLNLTKLKRASSYRKRPLVEKTIMYKTLEEISSTMLPKFNLFKKTYLLKSIHDNIFGSETFFKTPFGLDKYVPFTYCDAVDEGKPLRFIEDYLHEQVLPTVANSVASTNSFSSYQSSQFISDAKRIIAACLNANVDLEEKKNSDETKSESGDAMFFIKNSCSDAIRVFCERIGLSEICKSVKLEKERPVVLVSPNETDENIQTWKETGAQIVMINNDAQGNFIIDELIMLLKRYKYLSSKLIIVAVNMVSPITGVYVDENEILSWAHEYGALCFLNYEYASPFLSVDFNPNTDVKLQKDALYVDASKLIGGLNCSGILLMKKKLMTKNVVTHRSVDLISIIRTALVLKLKDDVGPNIIQRLNQRFTERALKTWCNNSNLFVLGPTRKSMEDGKVKKLAIFSFLIRHQDQYLHPGFVSTLLNDLFGIQTKSVICSDMHGQQLLGLSPEKMKEIENAISGLNNQSHLSQLKPGWNTLQINYFFDDSTVDFVVKAIDFVANNGWKFLPFYMFNEKTNEWNHRKFDKSVNPVRLSGLFHENFTSYLTTHRKKLSDVTFSNGSLEFASSSGDLHDTETANVIFNYNTLLSSAESLLREASNNLFALYLNIDLELKLLFGSEDYTQRNQFEHLRWFCLPSEALMDLKGISRVKNPNGPVFSPFLPSAVGTIQPPSQKK</sequence>
<protein>
    <recommendedName>
        <fullName evidence="2">Aminotransferase class V domain-containing protein</fullName>
    </recommendedName>
</protein>
<reference evidence="3 4" key="1">
    <citation type="journal article" date="2019" name="Sci. Rep.">
        <title>Nanopore sequencing improves the draft genome of the human pathogenic amoeba Naegleria fowleri.</title>
        <authorList>
            <person name="Liechti N."/>
            <person name="Schurch N."/>
            <person name="Bruggmann R."/>
            <person name="Wittwer M."/>
        </authorList>
    </citation>
    <scope>NUCLEOTIDE SEQUENCE [LARGE SCALE GENOMIC DNA]</scope>
    <source>
        <strain evidence="3 4">ATCC 30894</strain>
    </source>
</reference>
<organism evidence="3 4">
    <name type="scientific">Naegleria fowleri</name>
    <name type="common">Brain eating amoeba</name>
    <dbReference type="NCBI Taxonomy" id="5763"/>
    <lineage>
        <taxon>Eukaryota</taxon>
        <taxon>Discoba</taxon>
        <taxon>Heterolobosea</taxon>
        <taxon>Tetramitia</taxon>
        <taxon>Eutetramitia</taxon>
        <taxon>Vahlkampfiidae</taxon>
        <taxon>Naegleria</taxon>
    </lineage>
</organism>
<proteinExistence type="predicted"/>
<dbReference type="OrthoDB" id="420046at2759"/>
<dbReference type="Gene3D" id="3.40.640.10">
    <property type="entry name" value="Type I PLP-dependent aspartate aminotransferase-like (Major domain)"/>
    <property type="match status" value="1"/>
</dbReference>
<evidence type="ECO:0000313" key="4">
    <source>
        <dbReference type="Proteomes" id="UP000444721"/>
    </source>
</evidence>